<dbReference type="AlphaFoldDB" id="A0A450TXS2"/>
<dbReference type="GO" id="GO:0022857">
    <property type="term" value="F:transmembrane transporter activity"/>
    <property type="evidence" value="ECO:0007669"/>
    <property type="project" value="InterPro"/>
</dbReference>
<keyword evidence="2 4" id="KW-1133">Transmembrane helix</keyword>
<dbReference type="Gene3D" id="1.20.1250.20">
    <property type="entry name" value="MFS general substrate transporter like domains"/>
    <property type="match status" value="1"/>
</dbReference>
<dbReference type="Pfam" id="PF07690">
    <property type="entry name" value="MFS_1"/>
    <property type="match status" value="1"/>
</dbReference>
<evidence type="ECO:0000256" key="2">
    <source>
        <dbReference type="ARBA" id="ARBA00022989"/>
    </source>
</evidence>
<evidence type="ECO:0000256" key="3">
    <source>
        <dbReference type="ARBA" id="ARBA00023136"/>
    </source>
</evidence>
<name>A0A450TXS2_9GAMM</name>
<dbReference type="EMBL" id="CAADFE010000059">
    <property type="protein sequence ID" value="VFJ74233.1"/>
    <property type="molecule type" value="Genomic_DNA"/>
</dbReference>
<keyword evidence="1 4" id="KW-0812">Transmembrane</keyword>
<keyword evidence="3 4" id="KW-0472">Membrane</keyword>
<gene>
    <name evidence="5" type="ORF">BECKFW1821C_GA0114237_105919</name>
</gene>
<protein>
    <submittedName>
        <fullName evidence="5">Major Facilitator Superfamily protein</fullName>
    </submittedName>
</protein>
<organism evidence="5">
    <name type="scientific">Candidatus Kentrum sp. FW</name>
    <dbReference type="NCBI Taxonomy" id="2126338"/>
    <lineage>
        <taxon>Bacteria</taxon>
        <taxon>Pseudomonadati</taxon>
        <taxon>Pseudomonadota</taxon>
        <taxon>Gammaproteobacteria</taxon>
        <taxon>Candidatus Kentrum</taxon>
    </lineage>
</organism>
<accession>A0A450TXS2</accession>
<feature type="transmembrane region" description="Helical" evidence="4">
    <location>
        <begin position="12"/>
        <end position="32"/>
    </location>
</feature>
<dbReference type="SUPFAM" id="SSF103473">
    <property type="entry name" value="MFS general substrate transporter"/>
    <property type="match status" value="1"/>
</dbReference>
<dbReference type="InterPro" id="IPR036259">
    <property type="entry name" value="MFS_trans_sf"/>
</dbReference>
<reference evidence="5" key="1">
    <citation type="submission" date="2019-02" db="EMBL/GenBank/DDBJ databases">
        <authorList>
            <person name="Gruber-Vodicka R. H."/>
            <person name="Seah K. B. B."/>
        </authorList>
    </citation>
    <scope>NUCLEOTIDE SEQUENCE</scope>
    <source>
        <strain evidence="5">BECK_BZ131</strain>
    </source>
</reference>
<evidence type="ECO:0000313" key="5">
    <source>
        <dbReference type="EMBL" id="VFJ74233.1"/>
    </source>
</evidence>
<feature type="transmembrane region" description="Helical" evidence="4">
    <location>
        <begin position="94"/>
        <end position="122"/>
    </location>
</feature>
<dbReference type="InterPro" id="IPR011701">
    <property type="entry name" value="MFS"/>
</dbReference>
<sequence length="137" mass="14632">MTRSGYIKLDAYLLIGYSGLLTPLFAANAIQLSLQIRGRLGDIGLLYTVLSMGYVLGALPTGELLDRGLTKAVLLVSLLAFTGLLFFIPQVSSFWALVILVTFFGAFRSAISVVGNASLALADKNRAASNLNLLHIV</sequence>
<feature type="transmembrane region" description="Helical" evidence="4">
    <location>
        <begin position="72"/>
        <end position="88"/>
    </location>
</feature>
<evidence type="ECO:0000256" key="1">
    <source>
        <dbReference type="ARBA" id="ARBA00022692"/>
    </source>
</evidence>
<feature type="transmembrane region" description="Helical" evidence="4">
    <location>
        <begin position="44"/>
        <end position="65"/>
    </location>
</feature>
<proteinExistence type="predicted"/>
<evidence type="ECO:0000256" key="4">
    <source>
        <dbReference type="SAM" id="Phobius"/>
    </source>
</evidence>